<dbReference type="Pfam" id="PF00248">
    <property type="entry name" value="Aldo_ket_red"/>
    <property type="match status" value="1"/>
</dbReference>
<dbReference type="HOGENOM" id="CLU_023205_2_1_2"/>
<protein>
    <submittedName>
        <fullName evidence="2">Aldo/keto reductase</fullName>
    </submittedName>
</protein>
<keyword evidence="3" id="KW-1185">Reference proteome</keyword>
<dbReference type="SUPFAM" id="SSF51430">
    <property type="entry name" value="NAD(P)-linked oxidoreductase"/>
    <property type="match status" value="1"/>
</dbReference>
<dbReference type="InterPro" id="IPR023210">
    <property type="entry name" value="NADP_OxRdtase_dom"/>
</dbReference>
<dbReference type="EMBL" id="CP000816">
    <property type="protein sequence ID" value="ABU81631.1"/>
    <property type="molecule type" value="Genomic_DNA"/>
</dbReference>
<evidence type="ECO:0000313" key="2">
    <source>
        <dbReference type="EMBL" id="ABU81631.1"/>
    </source>
</evidence>
<name>A8A9M9_IGNH4</name>
<dbReference type="AlphaFoldDB" id="A8A9M9"/>
<dbReference type="GO" id="GO:0016491">
    <property type="term" value="F:oxidoreductase activity"/>
    <property type="evidence" value="ECO:0007669"/>
    <property type="project" value="InterPro"/>
</dbReference>
<accession>A8A9M9</accession>
<evidence type="ECO:0000313" key="3">
    <source>
        <dbReference type="Proteomes" id="UP000000262"/>
    </source>
</evidence>
<dbReference type="PRINTS" id="PR00069">
    <property type="entry name" value="ALDKETRDTASE"/>
</dbReference>
<proteinExistence type="predicted"/>
<dbReference type="Proteomes" id="UP000000262">
    <property type="component" value="Chromosome"/>
</dbReference>
<gene>
    <name evidence="2" type="ordered locus">Igni_0448</name>
</gene>
<dbReference type="PhylomeDB" id="A8A9M9"/>
<dbReference type="InterPro" id="IPR036812">
    <property type="entry name" value="NAD(P)_OxRdtase_dom_sf"/>
</dbReference>
<dbReference type="KEGG" id="iho:Igni_0448"/>
<dbReference type="STRING" id="453591.Igni_0448"/>
<evidence type="ECO:0000259" key="1">
    <source>
        <dbReference type="Pfam" id="PF00248"/>
    </source>
</evidence>
<organism evidence="2 3">
    <name type="scientific">Ignicoccus hospitalis (strain KIN4/I / DSM 18386 / JCM 14125)</name>
    <dbReference type="NCBI Taxonomy" id="453591"/>
    <lineage>
        <taxon>Archaea</taxon>
        <taxon>Thermoproteota</taxon>
        <taxon>Thermoprotei</taxon>
        <taxon>Desulfurococcales</taxon>
        <taxon>Desulfurococcaceae</taxon>
        <taxon>Ignicoccus</taxon>
    </lineage>
</organism>
<sequence length="246" mass="27910">MREAAELRRIGGEAVSDIGLGSWAVRDPKSFVETLVKAFEMGINLVDTAEMYRTEPLVREAMEIYGSKEIFVTTKLYPWNVRHDCERALRRQVERLGKVPDLTLVHWPEDIATEVRELEKMVDKGLTRMIGVSNVTKEQLEVALHATKKHEIVAVQNKYSPTFTATEELFPTLEEKGIALQAHTPLDRGRALELDWVRRKAEELGAPPAAIVIAWLLSRSPVVIPIPKTERVEHLMELLEGTKIKL</sequence>
<dbReference type="PANTHER" id="PTHR43638">
    <property type="entry name" value="OXIDOREDUCTASE, ALDO/KETO REDUCTASE FAMILY PROTEIN"/>
    <property type="match status" value="1"/>
</dbReference>
<dbReference type="InterPro" id="IPR020471">
    <property type="entry name" value="AKR"/>
</dbReference>
<dbReference type="PANTHER" id="PTHR43638:SF3">
    <property type="entry name" value="ALDEHYDE REDUCTASE"/>
    <property type="match status" value="1"/>
</dbReference>
<dbReference type="Gene3D" id="3.20.20.100">
    <property type="entry name" value="NADP-dependent oxidoreductase domain"/>
    <property type="match status" value="1"/>
</dbReference>
<feature type="domain" description="NADP-dependent oxidoreductase" evidence="1">
    <location>
        <begin position="18"/>
        <end position="243"/>
    </location>
</feature>
<dbReference type="eggNOG" id="arCOG01619">
    <property type="taxonomic scope" value="Archaea"/>
</dbReference>
<reference evidence="2 3" key="1">
    <citation type="journal article" date="2008" name="Genome Biol.">
        <title>A genomic analysis of the archaeal system Ignicoccus hospitalis-Nanoarchaeum equitans.</title>
        <authorList>
            <person name="Podar M."/>
            <person name="Anderson I."/>
            <person name="Makarova K.S."/>
            <person name="Elkins J.G."/>
            <person name="Ivanova N."/>
            <person name="Wall M.A."/>
            <person name="Lykidis A."/>
            <person name="Mavromatis K."/>
            <person name="Sun H."/>
            <person name="Hudson M.E."/>
            <person name="Chen W."/>
            <person name="Deciu C."/>
            <person name="Hutchison D."/>
            <person name="Eads J.R."/>
            <person name="Anderson A."/>
            <person name="Fernandes F."/>
            <person name="Szeto E."/>
            <person name="Lapidus A."/>
            <person name="Kyrpides N.C."/>
            <person name="Saier M.H.Jr."/>
            <person name="Richardson P.M."/>
            <person name="Rachel R."/>
            <person name="Huber H."/>
            <person name="Eisen J.A."/>
            <person name="Koonin E.V."/>
            <person name="Keller M."/>
            <person name="Stetter K.O."/>
        </authorList>
    </citation>
    <scope>NUCLEOTIDE SEQUENCE [LARGE SCALE GENOMIC DNA]</scope>
    <source>
        <strain evidence="3">KIN4/I / DSM 18386 / JCM 14125</strain>
    </source>
</reference>